<protein>
    <submittedName>
        <fullName evidence="3">T9SS type A sorting domain-containing protein</fullName>
    </submittedName>
</protein>
<evidence type="ECO:0000313" key="3">
    <source>
        <dbReference type="EMBL" id="KAB2817265.1"/>
    </source>
</evidence>
<comment type="caution">
    <text evidence="3">The sequence shown here is derived from an EMBL/GenBank/DDBJ whole genome shotgun (WGS) entry which is preliminary data.</text>
</comment>
<dbReference type="GO" id="GO:0010411">
    <property type="term" value="P:xyloglucan metabolic process"/>
    <property type="evidence" value="ECO:0007669"/>
    <property type="project" value="TreeGrafter"/>
</dbReference>
<organism evidence="3 4">
    <name type="scientific">Phaeocystidibacter marisrubri</name>
    <dbReference type="NCBI Taxonomy" id="1577780"/>
    <lineage>
        <taxon>Bacteria</taxon>
        <taxon>Pseudomonadati</taxon>
        <taxon>Bacteroidota</taxon>
        <taxon>Flavobacteriia</taxon>
        <taxon>Flavobacteriales</taxon>
        <taxon>Phaeocystidibacteraceae</taxon>
        <taxon>Phaeocystidibacter</taxon>
    </lineage>
</organism>
<feature type="domain" description="Secretion system C-terminal sorting" evidence="2">
    <location>
        <begin position="963"/>
        <end position="1040"/>
    </location>
</feature>
<dbReference type="InterPro" id="IPR026444">
    <property type="entry name" value="Secre_tail"/>
</dbReference>
<dbReference type="Gene3D" id="2.60.40.4070">
    <property type="match status" value="1"/>
</dbReference>
<proteinExistence type="predicted"/>
<dbReference type="Gene3D" id="2.130.10.10">
    <property type="entry name" value="YVTN repeat-like/Quinoprotein amine dehydrogenase"/>
    <property type="match status" value="2"/>
</dbReference>
<gene>
    <name evidence="3" type="ORF">F8C82_02415</name>
</gene>
<dbReference type="OrthoDB" id="9757947at2"/>
<dbReference type="RefSeq" id="WP_151691836.1">
    <property type="nucleotide sequence ID" value="NZ_BMGX01000002.1"/>
</dbReference>
<dbReference type="CDD" id="cd15482">
    <property type="entry name" value="Sialidase_non-viral"/>
    <property type="match status" value="1"/>
</dbReference>
<dbReference type="SUPFAM" id="SSF110296">
    <property type="entry name" value="Oligoxyloglucan reducing end-specific cellobiohydrolase"/>
    <property type="match status" value="2"/>
</dbReference>
<sequence>MKNGRLLLGLVGISVVGSALFATQSLQARYTPRATSSGVEAIAGAAEYLNSLRVDITTGTVDPRMEQEARRQASALSSNKTLNLQWESLGPANSGGRARALLVDRDSSNIVYAASVSGGLYRSRTSGSSWIPVSPMDENLAVVSICQATNGDIYYGTGEFPFIGYFGNGASSTPAFIGGGIFKSTDNGKTFTVLPNTVPSSPTTNDGWAAVGDIEADPNDANTIYAATPGGLRRSQDGGQTWSIVLSGFTRDFTIDVNGNLYVDNGSRLMYSSTGNAGDWTELSSGSGMAGTLPRTQGRMRIAVSPQDPNYIYVVEGNGSQLKGVYRSIDAGATWTQIGTKGAQFDPMCSGSSCQGIYDLLFSVSAKDKNRIWFGGITLWTWYNGQWSQVNTTNDSPGNPYYIHSDLHELISDPKNPDILWLASDGGIFKSSDHGVTWGERNLNFRTIQFYKFGLGQDRSLLGGTQDNGTQLIDGSQNFASYSTRLQINNKFADGGEAEISWLVPKVMFGENQNGDLGRSENNGESFSAFYEGNMKNLFQPMSGGFANWIMPYELYEDDNDLESIDSVMFYAFPASQSLGFGNGTDVTFTSTLSRPYAPAVFDASSFEIVSGALSLQSDAAGNLTGDGTGTFDAATGTYMATFNTAPLAEIVVTCNVSYPAGSEFRVPSKTGGLLMDVQLTQTLGANDTAYFQDVVQSFLIAGLTSHDNNGAFAGGIWMTREALDFSGTPDWWKVAQLQNGESPLSMTVTSDGDICYVGTTSGRLYRISNLDAARTDDADILFDTVGQPTPVAVDLIRSFGRNVTSVSVDPNDNDRVIATLGNYGQTDYVYYSTNATSASPVFTSKQGNLPAMPVYASSFDKGDAGAVLLGTELGMFAIQDIDAAGTPQWTNENNGMPMVPVFEIEQYRTNKLSPADTTIVEGDFYIATHGRGFYRTGSTLTNRPVSVEENEMTFNNREELNIFPNPAKTKSTIAFELNATSEVSVTVRDLNGRVVRSINYGRMGAGEQTVEVNFNGLSAGAYMVSLANGSTINTAKVIVQR</sequence>
<evidence type="ECO:0000313" key="4">
    <source>
        <dbReference type="Proteomes" id="UP000484164"/>
    </source>
</evidence>
<dbReference type="InterPro" id="IPR052025">
    <property type="entry name" value="Xyloglucanase_GH74"/>
</dbReference>
<evidence type="ECO:0000259" key="2">
    <source>
        <dbReference type="Pfam" id="PF18962"/>
    </source>
</evidence>
<dbReference type="PANTHER" id="PTHR43739">
    <property type="entry name" value="XYLOGLUCANASE (EUROFUNG)"/>
    <property type="match status" value="1"/>
</dbReference>
<dbReference type="EMBL" id="WBVQ01000001">
    <property type="protein sequence ID" value="KAB2817265.1"/>
    <property type="molecule type" value="Genomic_DNA"/>
</dbReference>
<accession>A0A6L3ZIG2</accession>
<dbReference type="NCBIfam" id="TIGR04183">
    <property type="entry name" value="Por_Secre_tail"/>
    <property type="match status" value="1"/>
</dbReference>
<dbReference type="Pfam" id="PF18962">
    <property type="entry name" value="Por_Secre_tail"/>
    <property type="match status" value="1"/>
</dbReference>
<dbReference type="AlphaFoldDB" id="A0A6L3ZIG2"/>
<keyword evidence="1" id="KW-0732">Signal</keyword>
<dbReference type="PANTHER" id="PTHR43739:SF5">
    <property type="entry name" value="EXO-ALPHA-SIALIDASE"/>
    <property type="match status" value="1"/>
</dbReference>
<dbReference type="InterPro" id="IPR015943">
    <property type="entry name" value="WD40/YVTN_repeat-like_dom_sf"/>
</dbReference>
<dbReference type="Proteomes" id="UP000484164">
    <property type="component" value="Unassembled WGS sequence"/>
</dbReference>
<evidence type="ECO:0000256" key="1">
    <source>
        <dbReference type="ARBA" id="ARBA00022729"/>
    </source>
</evidence>
<name>A0A6L3ZIG2_9FLAO</name>
<reference evidence="3 4" key="1">
    <citation type="submission" date="2019-10" db="EMBL/GenBank/DDBJ databases">
        <title>Genome sequence of Phaeocystidibacter marisrubri JCM30614 (type strain).</title>
        <authorList>
            <person name="Bowman J.P."/>
        </authorList>
    </citation>
    <scope>NUCLEOTIDE SEQUENCE [LARGE SCALE GENOMIC DNA]</scope>
    <source>
        <strain evidence="3 4">JCM 30614</strain>
    </source>
</reference>
<keyword evidence="4" id="KW-1185">Reference proteome</keyword>